<dbReference type="OrthoDB" id="9777604at2"/>
<dbReference type="GO" id="GO:0016054">
    <property type="term" value="P:organic acid catabolic process"/>
    <property type="evidence" value="ECO:0007669"/>
    <property type="project" value="UniProtKB-ARBA"/>
</dbReference>
<dbReference type="PROSITE" id="PS00895">
    <property type="entry name" value="3_HYDROXYISOBUT_DH"/>
    <property type="match status" value="1"/>
</dbReference>
<proteinExistence type="predicted"/>
<comment type="caution">
    <text evidence="4">The sequence shown here is derived from an EMBL/GenBank/DDBJ whole genome shotgun (WGS) entry which is preliminary data.</text>
</comment>
<evidence type="ECO:0000313" key="5">
    <source>
        <dbReference type="Proteomes" id="UP000247540"/>
    </source>
</evidence>
<keyword evidence="2" id="KW-0520">NAD</keyword>
<dbReference type="EMBL" id="QJTC01000005">
    <property type="protein sequence ID" value="PYE78680.1"/>
    <property type="molecule type" value="Genomic_DNA"/>
</dbReference>
<dbReference type="InterPro" id="IPR036291">
    <property type="entry name" value="NAD(P)-bd_dom_sf"/>
</dbReference>
<dbReference type="AlphaFoldDB" id="A0A318SNY2"/>
<sequence length="110" mass="10788">MDIAFIGLGNMGGPMALNLHKAGHAVRAFDLSAAACDRLRADGVPVAASAAEAAAGAEVVVSMLPASAHVESLYLGGAGLLAQLAAGTLLVDCSTISAATAHPQRAARPG</sequence>
<keyword evidence="1" id="KW-0560">Oxidoreductase</keyword>
<evidence type="ECO:0000313" key="4">
    <source>
        <dbReference type="EMBL" id="PYE78680.1"/>
    </source>
</evidence>
<keyword evidence="5" id="KW-1185">Reference proteome</keyword>
<dbReference type="InterPro" id="IPR002204">
    <property type="entry name" value="3-OH-isobutyrate_DH-rel_CS"/>
</dbReference>
<dbReference type="InterPro" id="IPR006115">
    <property type="entry name" value="6PGDH_NADP-bd"/>
</dbReference>
<dbReference type="GO" id="GO:0050661">
    <property type="term" value="F:NADP binding"/>
    <property type="evidence" value="ECO:0007669"/>
    <property type="project" value="InterPro"/>
</dbReference>
<feature type="domain" description="6-phosphogluconate dehydrogenase NADP-binding" evidence="3">
    <location>
        <begin position="2"/>
        <end position="102"/>
    </location>
</feature>
<protein>
    <submittedName>
        <fullName evidence="4">6-phosphogluconate dehydrogenase-like protein</fullName>
    </submittedName>
</protein>
<reference evidence="4 5" key="1">
    <citation type="submission" date="2018-06" db="EMBL/GenBank/DDBJ databases">
        <title>Genomic Encyclopedia of Type Strains, Phase III (KMG-III): the genomes of soil and plant-associated and newly described type strains.</title>
        <authorList>
            <person name="Whitman W."/>
        </authorList>
    </citation>
    <scope>NUCLEOTIDE SEQUENCE [LARGE SCALE GENOMIC DNA]</scope>
    <source>
        <strain evidence="4 5">CECT 7646</strain>
    </source>
</reference>
<dbReference type="PANTHER" id="PTHR22981:SF7">
    <property type="entry name" value="3-HYDROXYISOBUTYRATE DEHYDROGENASE, MITOCHONDRIAL"/>
    <property type="match status" value="1"/>
</dbReference>
<evidence type="ECO:0000256" key="2">
    <source>
        <dbReference type="ARBA" id="ARBA00023027"/>
    </source>
</evidence>
<accession>A0A318SNY2</accession>
<dbReference type="PANTHER" id="PTHR22981">
    <property type="entry name" value="3-HYDROXYISOBUTYRATE DEHYDROGENASE-RELATED"/>
    <property type="match status" value="1"/>
</dbReference>
<gene>
    <name evidence="4" type="ORF">DFQ15_10539</name>
</gene>
<dbReference type="Proteomes" id="UP000247540">
    <property type="component" value="Unassembled WGS sequence"/>
</dbReference>
<dbReference type="Pfam" id="PF03446">
    <property type="entry name" value="NAD_binding_2"/>
    <property type="match status" value="1"/>
</dbReference>
<name>A0A318SNY2_9BURK</name>
<dbReference type="GO" id="GO:0016616">
    <property type="term" value="F:oxidoreductase activity, acting on the CH-OH group of donors, NAD or NADP as acceptor"/>
    <property type="evidence" value="ECO:0007669"/>
    <property type="project" value="TreeGrafter"/>
</dbReference>
<evidence type="ECO:0000259" key="3">
    <source>
        <dbReference type="Pfam" id="PF03446"/>
    </source>
</evidence>
<evidence type="ECO:0000256" key="1">
    <source>
        <dbReference type="ARBA" id="ARBA00023002"/>
    </source>
</evidence>
<organism evidence="4 5">
    <name type="scientific">Xylophilus ampelinus</name>
    <dbReference type="NCBI Taxonomy" id="54067"/>
    <lineage>
        <taxon>Bacteria</taxon>
        <taxon>Pseudomonadati</taxon>
        <taxon>Pseudomonadota</taxon>
        <taxon>Betaproteobacteria</taxon>
        <taxon>Burkholderiales</taxon>
        <taxon>Xylophilus</taxon>
    </lineage>
</organism>
<dbReference type="SUPFAM" id="SSF51735">
    <property type="entry name" value="NAD(P)-binding Rossmann-fold domains"/>
    <property type="match status" value="1"/>
</dbReference>
<dbReference type="Gene3D" id="3.40.50.720">
    <property type="entry name" value="NAD(P)-binding Rossmann-like Domain"/>
    <property type="match status" value="1"/>
</dbReference>